<proteinExistence type="predicted"/>
<reference evidence="1 2" key="1">
    <citation type="submission" date="2021-01" db="EMBL/GenBank/DDBJ databases">
        <title>Entomomonas sp. F2A isolated from a house cricket (Acheta domesticus).</title>
        <authorList>
            <person name="Spergser J."/>
            <person name="Busse H.-J."/>
        </authorList>
    </citation>
    <scope>NUCLEOTIDE SEQUENCE [LARGE SCALE GENOMIC DNA]</scope>
    <source>
        <strain evidence="1 2">F2A</strain>
    </source>
</reference>
<dbReference type="PANTHER" id="PTHR47017">
    <property type="entry name" value="ACYL-COA"/>
    <property type="match status" value="1"/>
</dbReference>
<dbReference type="SUPFAM" id="SSF55729">
    <property type="entry name" value="Acyl-CoA N-acyltransferases (Nat)"/>
    <property type="match status" value="1"/>
</dbReference>
<dbReference type="Pfam" id="PF04339">
    <property type="entry name" value="FemAB_like"/>
    <property type="match status" value="1"/>
</dbReference>
<dbReference type="RefSeq" id="WP_201090209.1">
    <property type="nucleotide sequence ID" value="NZ_CP067393.1"/>
</dbReference>
<dbReference type="InterPro" id="IPR016181">
    <property type="entry name" value="Acyl_CoA_acyltransferase"/>
</dbReference>
<gene>
    <name evidence="1" type="ORF">JHT90_07675</name>
</gene>
<name>A0A974NCP8_9GAMM</name>
<keyword evidence="2" id="KW-1185">Reference proteome</keyword>
<sequence>MKYINQLEPDGLIENFLTNPPNNFNAWLADSGVPVFSAKFDLLTSADSDFRQKIQKIPFYPKWSKLLQPNTCFVGTTVSEYALLTNTLPADLLATRIKQQYAKDFPFLIVKDIPQDSPLQNQQANDYAKTFIEALKDNGFIEIEGQALAWVPVDYENIDDYLSKLSASRRKDFRRKLKLREKVDINVLQGGDECFFEQAVLDTYYQLYLNVYEQSEVHFDLLTKAFFTQLLQDKQTVTKIFTYHHQGELVGYNICFIVNDMLVDKYIGLVYPAARDFNLYYISWFHNLEYAKQNELKYYIAGWTDPQVKASLGAKFTFTQHLVYIRNPLLRTILRKLSRRFESDRTWRDAHTDINKKEGNHG</sequence>
<accession>A0A974NCP8</accession>
<protein>
    <submittedName>
        <fullName evidence="1">GNAT family N-acetyltransferase</fullName>
    </submittedName>
</protein>
<evidence type="ECO:0000313" key="1">
    <source>
        <dbReference type="EMBL" id="QQP84311.1"/>
    </source>
</evidence>
<dbReference type="Proteomes" id="UP000595278">
    <property type="component" value="Chromosome"/>
</dbReference>
<dbReference type="Gene3D" id="3.40.630.30">
    <property type="match status" value="1"/>
</dbReference>
<dbReference type="KEGG" id="eaz:JHT90_07675"/>
<dbReference type="PANTHER" id="PTHR47017:SF1">
    <property type="entry name" value="ACYL-COA"/>
    <property type="match status" value="1"/>
</dbReference>
<organism evidence="1 2">
    <name type="scientific">Entomomonas asaccharolytica</name>
    <dbReference type="NCBI Taxonomy" id="2785331"/>
    <lineage>
        <taxon>Bacteria</taxon>
        <taxon>Pseudomonadati</taxon>
        <taxon>Pseudomonadota</taxon>
        <taxon>Gammaproteobacteria</taxon>
        <taxon>Pseudomonadales</taxon>
        <taxon>Pseudomonadaceae</taxon>
        <taxon>Entomomonas</taxon>
    </lineage>
</organism>
<dbReference type="EMBL" id="CP067393">
    <property type="protein sequence ID" value="QQP84311.1"/>
    <property type="molecule type" value="Genomic_DNA"/>
</dbReference>
<dbReference type="InterPro" id="IPR007434">
    <property type="entry name" value="FemAB-like"/>
</dbReference>
<dbReference type="AlphaFoldDB" id="A0A974NCP8"/>
<evidence type="ECO:0000313" key="2">
    <source>
        <dbReference type="Proteomes" id="UP000595278"/>
    </source>
</evidence>